<gene>
    <name evidence="2" type="ORF">PNIG_a0768</name>
</gene>
<organism evidence="2 3">
    <name type="scientific">Pseudoalteromonas nigrifaciens</name>
    <dbReference type="NCBI Taxonomy" id="28109"/>
    <lineage>
        <taxon>Bacteria</taxon>
        <taxon>Pseudomonadati</taxon>
        <taxon>Pseudomonadota</taxon>
        <taxon>Gammaproteobacteria</taxon>
        <taxon>Alteromonadales</taxon>
        <taxon>Pseudoalteromonadaceae</taxon>
        <taxon>Pseudoalteromonas</taxon>
    </lineage>
</organism>
<keyword evidence="1" id="KW-1133">Transmembrane helix</keyword>
<accession>A0AAC9UG33</accession>
<keyword evidence="1" id="KW-0812">Transmembrane</keyword>
<dbReference type="AlphaFoldDB" id="A0AAC9UG33"/>
<name>A0AAC9UG33_9GAMM</name>
<protein>
    <submittedName>
        <fullName evidence="2">Uncharacterized protein</fullName>
    </submittedName>
</protein>
<evidence type="ECO:0000313" key="2">
    <source>
        <dbReference type="EMBL" id="ASM53038.1"/>
    </source>
</evidence>
<feature type="transmembrane region" description="Helical" evidence="1">
    <location>
        <begin position="7"/>
        <end position="26"/>
    </location>
</feature>
<keyword evidence="1" id="KW-0472">Membrane</keyword>
<evidence type="ECO:0000313" key="3">
    <source>
        <dbReference type="Proteomes" id="UP000198329"/>
    </source>
</evidence>
<dbReference type="Proteomes" id="UP000198329">
    <property type="component" value="Chromosome I"/>
</dbReference>
<reference evidence="2 3" key="1">
    <citation type="submission" date="2015-03" db="EMBL/GenBank/DDBJ databases">
        <authorList>
            <person name="Xie B.-B."/>
            <person name="Rong J.-C."/>
            <person name="Qin Q.-L."/>
            <person name="Zhang Y.-Z."/>
        </authorList>
    </citation>
    <scope>NUCLEOTIDE SEQUENCE [LARGE SCALE GENOMIC DNA]</scope>
    <source>
        <strain evidence="2 3">KMM 661</strain>
    </source>
</reference>
<feature type="transmembrane region" description="Helical" evidence="1">
    <location>
        <begin position="32"/>
        <end position="53"/>
    </location>
</feature>
<proteinExistence type="predicted"/>
<dbReference type="GeneID" id="300940708"/>
<dbReference type="KEGG" id="png:PNIG_a0768"/>
<evidence type="ECO:0000256" key="1">
    <source>
        <dbReference type="SAM" id="Phobius"/>
    </source>
</evidence>
<dbReference type="RefSeq" id="WP_089367810.1">
    <property type="nucleotide sequence ID" value="NZ_BJXZ01000014.1"/>
</dbReference>
<keyword evidence="3" id="KW-1185">Reference proteome</keyword>
<sequence length="70" mass="7560">MNKVTKIWLLYSGIGLVLSLAIISLLDVFTSFRFISNEGVIFGVMCAAMGAALKSYSGQKVSNKSGQQQK</sequence>
<dbReference type="EMBL" id="CP011036">
    <property type="protein sequence ID" value="ASM53038.1"/>
    <property type="molecule type" value="Genomic_DNA"/>
</dbReference>